<feature type="signal peptide" evidence="4">
    <location>
        <begin position="1"/>
        <end position="23"/>
    </location>
</feature>
<dbReference type="InterPro" id="IPR032861">
    <property type="entry name" value="TAXi_N"/>
</dbReference>
<keyword evidence="3 6" id="KW-0645">Protease</keyword>
<dbReference type="EMBL" id="JAPFFM010000006">
    <property type="protein sequence ID" value="KAJ6758708.1"/>
    <property type="molecule type" value="Genomic_DNA"/>
</dbReference>
<dbReference type="PROSITE" id="PS00141">
    <property type="entry name" value="ASP_PROTEASE"/>
    <property type="match status" value="1"/>
</dbReference>
<dbReference type="InterPro" id="IPR001969">
    <property type="entry name" value="Aspartic_peptidase_AS"/>
</dbReference>
<comment type="caution">
    <text evidence="6">The sequence shown here is derived from an EMBL/GenBank/DDBJ whole genome shotgun (WGS) entry which is preliminary data.</text>
</comment>
<sequence>MKCFLYSYFLFLCLLFSLEKSYGFEGRKIAENHHSHTIEVSSLLPSASCKSSTKVLSNNDTKASLKVVHKHGPCSTLNQDKTIAAPTDTEILLQDQSRVKSIHSRLSNPKTLGGNNVKVIDATTIPASIGSGSYIVTVGLGTPQKQLSLIFDTGSDITWTQCQPCARSCYKQQEQIFDPSQSTSYTNISCSSPVCSSLTSATGDHLRAFNLVSIDKIRALDSITMAMPLYRICIGNTPGCASSTCVYGIKYVDSSFSKGFFGAEKLTLTPTDAFSNIYFGCGQDNQGDFGGSAGLLGLGRDKLSVVSQTAQKYNKIFSYCLPSSSSSTGFLTFGGSASKNAKFTPLSTISASSSFYGLDFTGISVGGTKLAISASVFSTAGAIIDSGTTITWLPPAAYSALRASFRKLMFNYPLTSAVSILDTCYDFSSYSTISVPKIGFFFSSGIEVDIDATGILYWSSKFQVCLAFAGNSNATDLLVFGNFQQKTLEVFYDGSAGKVGFAPGEHAQESVKKLDRHSSGTPILDRNEYNLNLQVPRVHYIITGTHISEAAESLSLVKTKLLQNKMSGNNKSYGSGAGKDPSIDLVVALATGGSMKAPGQDFRISWDGLRKYLLDISVICTRSRNFQV</sequence>
<feature type="active site" evidence="2">
    <location>
        <position position="385"/>
    </location>
</feature>
<dbReference type="GO" id="GO:0006508">
    <property type="term" value="P:proteolysis"/>
    <property type="evidence" value="ECO:0007669"/>
    <property type="project" value="UniProtKB-KW"/>
</dbReference>
<organism evidence="6 7">
    <name type="scientific">Salix koriyanagi</name>
    <dbReference type="NCBI Taxonomy" id="2511006"/>
    <lineage>
        <taxon>Eukaryota</taxon>
        <taxon>Viridiplantae</taxon>
        <taxon>Streptophyta</taxon>
        <taxon>Embryophyta</taxon>
        <taxon>Tracheophyta</taxon>
        <taxon>Spermatophyta</taxon>
        <taxon>Magnoliopsida</taxon>
        <taxon>eudicotyledons</taxon>
        <taxon>Gunneridae</taxon>
        <taxon>Pentapetalae</taxon>
        <taxon>rosids</taxon>
        <taxon>fabids</taxon>
        <taxon>Malpighiales</taxon>
        <taxon>Salicaceae</taxon>
        <taxon>Saliceae</taxon>
        <taxon>Salix</taxon>
    </lineage>
</organism>
<proteinExistence type="inferred from homology"/>
<comment type="similarity">
    <text evidence="1 3">Belongs to the peptidase A1 family.</text>
</comment>
<reference evidence="6" key="2">
    <citation type="journal article" date="2023" name="Int. J. Mol. Sci.">
        <title>De Novo Assembly and Annotation of 11 Diverse Shrub Willow (Salix) Genomes Reveals Novel Gene Organization in Sex-Linked Regions.</title>
        <authorList>
            <person name="Hyden B."/>
            <person name="Feng K."/>
            <person name="Yates T.B."/>
            <person name="Jawdy S."/>
            <person name="Cereghino C."/>
            <person name="Smart L.B."/>
            <person name="Muchero W."/>
        </authorList>
    </citation>
    <scope>NUCLEOTIDE SEQUENCE</scope>
    <source>
        <tissue evidence="6">Shoot tip</tissue>
    </source>
</reference>
<keyword evidence="4" id="KW-0732">Signal</keyword>
<dbReference type="PANTHER" id="PTHR13683:SF750">
    <property type="entry name" value="ASPARTYL PROTEASE AED1"/>
    <property type="match status" value="1"/>
</dbReference>
<keyword evidence="7" id="KW-1185">Reference proteome</keyword>
<evidence type="ECO:0000256" key="2">
    <source>
        <dbReference type="PIRSR" id="PIRSR601461-1"/>
    </source>
</evidence>
<dbReference type="PRINTS" id="PR00792">
    <property type="entry name" value="PEPSIN"/>
</dbReference>
<dbReference type="Gene3D" id="2.40.70.10">
    <property type="entry name" value="Acid Proteases"/>
    <property type="match status" value="2"/>
</dbReference>
<dbReference type="PANTHER" id="PTHR13683">
    <property type="entry name" value="ASPARTYL PROTEASES"/>
    <property type="match status" value="1"/>
</dbReference>
<accession>A0A9Q0W3T4</accession>
<feature type="chain" id="PRO_5040384948" evidence="4">
    <location>
        <begin position="24"/>
        <end position="628"/>
    </location>
</feature>
<dbReference type="InterPro" id="IPR032799">
    <property type="entry name" value="TAXi_C"/>
</dbReference>
<feature type="domain" description="Peptidase A1" evidence="5">
    <location>
        <begin position="134"/>
        <end position="502"/>
    </location>
</feature>
<dbReference type="InterPro" id="IPR021109">
    <property type="entry name" value="Peptidase_aspartic_dom_sf"/>
</dbReference>
<dbReference type="SUPFAM" id="SSF50630">
    <property type="entry name" value="Acid proteases"/>
    <property type="match status" value="1"/>
</dbReference>
<dbReference type="PROSITE" id="PS51767">
    <property type="entry name" value="PEPTIDASE_A1"/>
    <property type="match status" value="1"/>
</dbReference>
<dbReference type="AlphaFoldDB" id="A0A9Q0W3T4"/>
<evidence type="ECO:0000259" key="5">
    <source>
        <dbReference type="PROSITE" id="PS51767"/>
    </source>
</evidence>
<protein>
    <submittedName>
        <fullName evidence="6">ASPARTYL PROTEASES</fullName>
    </submittedName>
</protein>
<evidence type="ECO:0000313" key="6">
    <source>
        <dbReference type="EMBL" id="KAJ6758708.1"/>
    </source>
</evidence>
<dbReference type="Proteomes" id="UP001151752">
    <property type="component" value="Chromosome 18"/>
</dbReference>
<evidence type="ECO:0000256" key="3">
    <source>
        <dbReference type="RuleBase" id="RU000454"/>
    </source>
</evidence>
<evidence type="ECO:0000256" key="1">
    <source>
        <dbReference type="ARBA" id="ARBA00007447"/>
    </source>
</evidence>
<dbReference type="Pfam" id="PF14543">
    <property type="entry name" value="TAXi_N"/>
    <property type="match status" value="1"/>
</dbReference>
<name>A0A9Q0W3T4_9ROSI</name>
<evidence type="ECO:0000256" key="4">
    <source>
        <dbReference type="SAM" id="SignalP"/>
    </source>
</evidence>
<reference evidence="6" key="1">
    <citation type="submission" date="2022-11" db="EMBL/GenBank/DDBJ databases">
        <authorList>
            <person name="Hyden B.L."/>
            <person name="Feng K."/>
            <person name="Yates T."/>
            <person name="Jawdy S."/>
            <person name="Smart L.B."/>
            <person name="Muchero W."/>
        </authorList>
    </citation>
    <scope>NUCLEOTIDE SEQUENCE</scope>
    <source>
        <tissue evidence="6">Shoot tip</tissue>
    </source>
</reference>
<dbReference type="FunFam" id="2.40.70.10:FF:000013">
    <property type="entry name" value="Aspartyl protease AED1"/>
    <property type="match status" value="1"/>
</dbReference>
<dbReference type="InterPro" id="IPR033121">
    <property type="entry name" value="PEPTIDASE_A1"/>
</dbReference>
<dbReference type="InterPro" id="IPR001461">
    <property type="entry name" value="Aspartic_peptidase_A1"/>
</dbReference>
<dbReference type="GO" id="GO:0004190">
    <property type="term" value="F:aspartic-type endopeptidase activity"/>
    <property type="evidence" value="ECO:0007669"/>
    <property type="project" value="UniProtKB-KW"/>
</dbReference>
<gene>
    <name evidence="6" type="ORF">OIU74_025373</name>
</gene>
<feature type="active site" evidence="2">
    <location>
        <position position="152"/>
    </location>
</feature>
<keyword evidence="3" id="KW-0064">Aspartyl protease</keyword>
<keyword evidence="3" id="KW-0378">Hydrolase</keyword>
<dbReference type="Pfam" id="PF14541">
    <property type="entry name" value="TAXi_C"/>
    <property type="match status" value="1"/>
</dbReference>
<evidence type="ECO:0000313" key="7">
    <source>
        <dbReference type="Proteomes" id="UP001151752"/>
    </source>
</evidence>